<protein>
    <recommendedName>
        <fullName evidence="7">1-acyl-sn-glycerol-3-phosphate acyltransferase</fullName>
        <ecNumber evidence="7">2.3.1.51</ecNumber>
    </recommendedName>
</protein>
<evidence type="ECO:0000256" key="3">
    <source>
        <dbReference type="ARBA" id="ARBA00022516"/>
    </source>
</evidence>
<reference evidence="10 11" key="1">
    <citation type="submission" date="2021-01" db="EMBL/GenBank/DDBJ databases">
        <title>Genomic Encyclopedia of Type Strains, Phase IV (KMG-IV): sequencing the most valuable type-strain genomes for metagenomic binning, comparative biology and taxonomic classification.</title>
        <authorList>
            <person name="Goeker M."/>
        </authorList>
    </citation>
    <scope>NUCLEOTIDE SEQUENCE [LARGE SCALE GENOMIC DNA]</scope>
    <source>
        <strain evidence="10 11">DSM 24436</strain>
    </source>
</reference>
<evidence type="ECO:0000313" key="11">
    <source>
        <dbReference type="Proteomes" id="UP000767854"/>
    </source>
</evidence>
<sequence length="238" mass="26396">MIRTGVWFLFFWIYLLGTLPKLVLVNKRKDAGEIADQIARKWSGNLLRLAGADVEVVGEANVPLDQSVVFVSNHQSNFDIPLMIAKVPGTKGFVAKVETLKIPIVRTWMRHMKCVFIDRTDIRQQVRTIIEGVQNIKSGQSMVVFPEGTRSPDGSLGEFKAGSLKLATKSGASVVPVAIINSRGLMPKGAWKIKPAKVKMIIGTPIEISETHVKETVALSNLVKERIQEAFEKYETIN</sequence>
<comment type="caution">
    <text evidence="10">The sequence shown here is derived from an EMBL/GenBank/DDBJ whole genome shotgun (WGS) entry which is preliminary data.</text>
</comment>
<comment type="domain">
    <text evidence="7">The HXXXXD motif is essential for acyltransferase activity and may constitute the binding site for the phosphate moiety of the glycerol-3-phosphate.</text>
</comment>
<keyword evidence="8" id="KW-1133">Transmembrane helix</keyword>
<evidence type="ECO:0000313" key="10">
    <source>
        <dbReference type="EMBL" id="MBM7561639.1"/>
    </source>
</evidence>
<accession>A0ABS2MQF2</accession>
<dbReference type="RefSeq" id="WP_204663327.1">
    <property type="nucleotide sequence ID" value="NZ_JAFBDT010000006.1"/>
</dbReference>
<comment type="similarity">
    <text evidence="2 7">Belongs to the 1-acyl-sn-glycerol-3-phosphate acyltransferase family.</text>
</comment>
<evidence type="ECO:0000256" key="6">
    <source>
        <dbReference type="ARBA" id="ARBA00023315"/>
    </source>
</evidence>
<keyword evidence="7" id="KW-0594">Phospholipid biosynthesis</keyword>
<comment type="catalytic activity">
    <reaction evidence="7">
        <text>a 1-acyl-sn-glycero-3-phosphate + an acyl-CoA = a 1,2-diacyl-sn-glycero-3-phosphate + CoA</text>
        <dbReference type="Rhea" id="RHEA:19709"/>
        <dbReference type="ChEBI" id="CHEBI:57287"/>
        <dbReference type="ChEBI" id="CHEBI:57970"/>
        <dbReference type="ChEBI" id="CHEBI:58342"/>
        <dbReference type="ChEBI" id="CHEBI:58608"/>
        <dbReference type="EC" id="2.3.1.51"/>
    </reaction>
</comment>
<dbReference type="NCBIfam" id="TIGR00530">
    <property type="entry name" value="AGP_acyltrn"/>
    <property type="match status" value="1"/>
</dbReference>
<keyword evidence="5 7" id="KW-0443">Lipid metabolism</keyword>
<dbReference type="Pfam" id="PF01553">
    <property type="entry name" value="Acyltransferase"/>
    <property type="match status" value="1"/>
</dbReference>
<dbReference type="CDD" id="cd07989">
    <property type="entry name" value="LPLAT_AGPAT-like"/>
    <property type="match status" value="1"/>
</dbReference>
<dbReference type="InterPro" id="IPR004552">
    <property type="entry name" value="AGP_acyltrans"/>
</dbReference>
<evidence type="ECO:0000259" key="9">
    <source>
        <dbReference type="SMART" id="SM00563"/>
    </source>
</evidence>
<feature type="domain" description="Phospholipid/glycerol acyltransferase" evidence="9">
    <location>
        <begin position="68"/>
        <end position="182"/>
    </location>
</feature>
<dbReference type="PANTHER" id="PTHR10434">
    <property type="entry name" value="1-ACYL-SN-GLYCEROL-3-PHOSPHATE ACYLTRANSFERASE"/>
    <property type="match status" value="1"/>
</dbReference>
<dbReference type="GO" id="GO:0003841">
    <property type="term" value="F:1-acylglycerol-3-phosphate O-acyltransferase activity"/>
    <property type="evidence" value="ECO:0007669"/>
    <property type="project" value="UniProtKB-EC"/>
</dbReference>
<evidence type="ECO:0000256" key="4">
    <source>
        <dbReference type="ARBA" id="ARBA00022679"/>
    </source>
</evidence>
<keyword evidence="8" id="KW-0472">Membrane</keyword>
<feature type="transmembrane region" description="Helical" evidence="8">
    <location>
        <begin position="6"/>
        <end position="24"/>
    </location>
</feature>
<evidence type="ECO:0000256" key="2">
    <source>
        <dbReference type="ARBA" id="ARBA00008655"/>
    </source>
</evidence>
<name>A0ABS2MQF2_9FIRM</name>
<evidence type="ECO:0000256" key="7">
    <source>
        <dbReference type="RuleBase" id="RU361267"/>
    </source>
</evidence>
<evidence type="ECO:0000256" key="5">
    <source>
        <dbReference type="ARBA" id="ARBA00023098"/>
    </source>
</evidence>
<dbReference type="InterPro" id="IPR002123">
    <property type="entry name" value="Plipid/glycerol_acylTrfase"/>
</dbReference>
<dbReference type="PANTHER" id="PTHR10434:SF64">
    <property type="entry name" value="1-ACYL-SN-GLYCEROL-3-PHOSPHATE ACYLTRANSFERASE-RELATED"/>
    <property type="match status" value="1"/>
</dbReference>
<keyword evidence="11" id="KW-1185">Reference proteome</keyword>
<keyword evidence="4 7" id="KW-0808">Transferase</keyword>
<dbReference type="SUPFAM" id="SSF69593">
    <property type="entry name" value="Glycerol-3-phosphate (1)-acyltransferase"/>
    <property type="match status" value="1"/>
</dbReference>
<dbReference type="EC" id="2.3.1.51" evidence="7"/>
<keyword evidence="3 7" id="KW-0444">Lipid biosynthesis</keyword>
<dbReference type="Proteomes" id="UP000767854">
    <property type="component" value="Unassembled WGS sequence"/>
</dbReference>
<keyword evidence="8" id="KW-0812">Transmembrane</keyword>
<keyword evidence="6 7" id="KW-0012">Acyltransferase</keyword>
<comment type="pathway">
    <text evidence="1">Lipid metabolism.</text>
</comment>
<proteinExistence type="inferred from homology"/>
<dbReference type="EMBL" id="JAFBDT010000006">
    <property type="protein sequence ID" value="MBM7561639.1"/>
    <property type="molecule type" value="Genomic_DNA"/>
</dbReference>
<organism evidence="10 11">
    <name type="scientific">Fusibacter tunisiensis</name>
    <dbReference type="NCBI Taxonomy" id="1008308"/>
    <lineage>
        <taxon>Bacteria</taxon>
        <taxon>Bacillati</taxon>
        <taxon>Bacillota</taxon>
        <taxon>Clostridia</taxon>
        <taxon>Eubacteriales</taxon>
        <taxon>Eubacteriales Family XII. Incertae Sedis</taxon>
        <taxon>Fusibacter</taxon>
    </lineage>
</organism>
<evidence type="ECO:0000256" key="8">
    <source>
        <dbReference type="SAM" id="Phobius"/>
    </source>
</evidence>
<gene>
    <name evidence="10" type="ORF">JOC49_001159</name>
</gene>
<keyword evidence="7" id="KW-1208">Phospholipid metabolism</keyword>
<evidence type="ECO:0000256" key="1">
    <source>
        <dbReference type="ARBA" id="ARBA00005189"/>
    </source>
</evidence>
<dbReference type="SMART" id="SM00563">
    <property type="entry name" value="PlsC"/>
    <property type="match status" value="1"/>
</dbReference>